<dbReference type="PROSITE" id="PS50222">
    <property type="entry name" value="EF_HAND_2"/>
    <property type="match status" value="1"/>
</dbReference>
<evidence type="ECO:0000313" key="8">
    <source>
        <dbReference type="Proteomes" id="UP000663865"/>
    </source>
</evidence>
<dbReference type="EMBL" id="CAJOBQ010000612">
    <property type="protein sequence ID" value="CAF4390520.1"/>
    <property type="molecule type" value="Genomic_DNA"/>
</dbReference>
<sequence>MWQSQLLFLLELVDTVDLYEYLLTMALLLGKDRKITIKCLFRLCDFNQDGMFNEDEVIDVLYTFFRISLNNANNDAEDRDGCRLEQLRNNVNKAFNDKTQVSEQEFYEVCMKSEPVQELASRLGMIFMLGMMFDDSDF</sequence>
<evidence type="ECO:0000313" key="4">
    <source>
        <dbReference type="EMBL" id="CAF3408217.1"/>
    </source>
</evidence>
<dbReference type="InterPro" id="IPR011992">
    <property type="entry name" value="EF-hand-dom_pair"/>
</dbReference>
<gene>
    <name evidence="3" type="ORF">FME351_LOCUS8144</name>
    <name evidence="5" type="ORF">GRG538_LOCUS18197</name>
    <name evidence="4" type="ORF">KIK155_LOCUS8787</name>
    <name evidence="7" type="ORF">TOA249_LOCUS12568</name>
    <name evidence="6" type="ORF">TSG867_LOCUS12240</name>
</gene>
<evidence type="ECO:0000259" key="2">
    <source>
        <dbReference type="PROSITE" id="PS50222"/>
    </source>
</evidence>
<evidence type="ECO:0000313" key="3">
    <source>
        <dbReference type="EMBL" id="CAF3390924.1"/>
    </source>
</evidence>
<proteinExistence type="predicted"/>
<dbReference type="Proteomes" id="UP000663862">
    <property type="component" value="Unassembled WGS sequence"/>
</dbReference>
<evidence type="ECO:0000313" key="7">
    <source>
        <dbReference type="EMBL" id="CAF4630524.1"/>
    </source>
</evidence>
<dbReference type="EMBL" id="CAJNYT010002977">
    <property type="protein sequence ID" value="CAF3511215.1"/>
    <property type="molecule type" value="Genomic_DNA"/>
</dbReference>
<dbReference type="Gene3D" id="1.10.238.10">
    <property type="entry name" value="EF-hand"/>
    <property type="match status" value="1"/>
</dbReference>
<dbReference type="AlphaFoldDB" id="A0A818AT68"/>
<name>A0A818AT68_9BILA</name>
<evidence type="ECO:0000313" key="6">
    <source>
        <dbReference type="EMBL" id="CAF4390520.1"/>
    </source>
</evidence>
<accession>A0A818AT68</accession>
<feature type="signal peptide" evidence="1">
    <location>
        <begin position="1"/>
        <end position="18"/>
    </location>
</feature>
<reference evidence="4" key="1">
    <citation type="submission" date="2021-02" db="EMBL/GenBank/DDBJ databases">
        <authorList>
            <person name="Nowell W R."/>
        </authorList>
    </citation>
    <scope>NUCLEOTIDE SEQUENCE</scope>
</reference>
<dbReference type="EMBL" id="CAJNYV010001166">
    <property type="protein sequence ID" value="CAF3408217.1"/>
    <property type="molecule type" value="Genomic_DNA"/>
</dbReference>
<dbReference type="Proteomes" id="UP000663838">
    <property type="component" value="Unassembled WGS sequence"/>
</dbReference>
<dbReference type="SUPFAM" id="SSF47473">
    <property type="entry name" value="EF-hand"/>
    <property type="match status" value="1"/>
</dbReference>
<dbReference type="EMBL" id="CAJNYU010000790">
    <property type="protein sequence ID" value="CAF3390924.1"/>
    <property type="molecule type" value="Genomic_DNA"/>
</dbReference>
<comment type="caution">
    <text evidence="4">The sequence shown here is derived from an EMBL/GenBank/DDBJ whole genome shotgun (WGS) entry which is preliminary data.</text>
</comment>
<feature type="chain" id="PRO_5035614201" description="EF-hand domain-containing protein" evidence="1">
    <location>
        <begin position="19"/>
        <end position="138"/>
    </location>
</feature>
<protein>
    <recommendedName>
        <fullName evidence="2">EF-hand domain-containing protein</fullName>
    </recommendedName>
</protein>
<dbReference type="GO" id="GO:0005509">
    <property type="term" value="F:calcium ion binding"/>
    <property type="evidence" value="ECO:0007669"/>
    <property type="project" value="InterPro"/>
</dbReference>
<feature type="domain" description="EF-hand" evidence="2">
    <location>
        <begin position="32"/>
        <end position="67"/>
    </location>
</feature>
<evidence type="ECO:0000313" key="5">
    <source>
        <dbReference type="EMBL" id="CAF3511215.1"/>
    </source>
</evidence>
<dbReference type="Proteomes" id="UP000663872">
    <property type="component" value="Unassembled WGS sequence"/>
</dbReference>
<evidence type="ECO:0000256" key="1">
    <source>
        <dbReference type="SAM" id="SignalP"/>
    </source>
</evidence>
<dbReference type="Proteomes" id="UP000663869">
    <property type="component" value="Unassembled WGS sequence"/>
</dbReference>
<organism evidence="4 8">
    <name type="scientific">Rotaria socialis</name>
    <dbReference type="NCBI Taxonomy" id="392032"/>
    <lineage>
        <taxon>Eukaryota</taxon>
        <taxon>Metazoa</taxon>
        <taxon>Spiralia</taxon>
        <taxon>Gnathifera</taxon>
        <taxon>Rotifera</taxon>
        <taxon>Eurotatoria</taxon>
        <taxon>Bdelloidea</taxon>
        <taxon>Philodinida</taxon>
        <taxon>Philodinidae</taxon>
        <taxon>Rotaria</taxon>
    </lineage>
</organism>
<dbReference type="EMBL" id="CAJOBS010000715">
    <property type="protein sequence ID" value="CAF4630524.1"/>
    <property type="molecule type" value="Genomic_DNA"/>
</dbReference>
<dbReference type="Proteomes" id="UP000663865">
    <property type="component" value="Unassembled WGS sequence"/>
</dbReference>
<keyword evidence="1" id="KW-0732">Signal</keyword>
<dbReference type="InterPro" id="IPR002048">
    <property type="entry name" value="EF_hand_dom"/>
</dbReference>